<evidence type="ECO:0000256" key="1">
    <source>
        <dbReference type="SAM" id="SignalP"/>
    </source>
</evidence>
<protein>
    <submittedName>
        <fullName evidence="2">Uncharacterized protein</fullName>
    </submittedName>
</protein>
<evidence type="ECO:0000313" key="3">
    <source>
        <dbReference type="Proteomes" id="UP000009080"/>
    </source>
</evidence>
<evidence type="ECO:0000313" key="2">
    <source>
        <dbReference type="EMBL" id="ACR12705.1"/>
    </source>
</evidence>
<dbReference type="STRING" id="377629.TERTU_4624"/>
<proteinExistence type="predicted"/>
<accession>C5BJY0</accession>
<feature type="signal peptide" evidence="1">
    <location>
        <begin position="1"/>
        <end position="18"/>
    </location>
</feature>
<dbReference type="eggNOG" id="COG4966">
    <property type="taxonomic scope" value="Bacteria"/>
</dbReference>
<reference evidence="2 3" key="1">
    <citation type="journal article" date="2009" name="PLoS ONE">
        <title>The complete genome of Teredinibacter turnerae T7901: an intracellular endosymbiont of marine wood-boring bivalves (shipworms).</title>
        <authorList>
            <person name="Yang J.C."/>
            <person name="Madupu R."/>
            <person name="Durkin A.S."/>
            <person name="Ekborg N.A."/>
            <person name="Pedamallu C.S."/>
            <person name="Hostetler J.B."/>
            <person name="Radune D."/>
            <person name="Toms B.S."/>
            <person name="Henrissat B."/>
            <person name="Coutinho P.M."/>
            <person name="Schwarz S."/>
            <person name="Field L."/>
            <person name="Trindade-Silva A.E."/>
            <person name="Soares C.A.G."/>
            <person name="Elshahawi S."/>
            <person name="Hanora A."/>
            <person name="Schmidt E.W."/>
            <person name="Haygood M.G."/>
            <person name="Posfai J."/>
            <person name="Benner J."/>
            <person name="Madinger C."/>
            <person name="Nove J."/>
            <person name="Anton B."/>
            <person name="Chaudhary K."/>
            <person name="Foster J."/>
            <person name="Holman A."/>
            <person name="Kumar S."/>
            <person name="Lessard P.A."/>
            <person name="Luyten Y.A."/>
            <person name="Slatko B."/>
            <person name="Wood N."/>
            <person name="Wu B."/>
            <person name="Teplitski M."/>
            <person name="Mougous J.D."/>
            <person name="Ward N."/>
            <person name="Eisen J.A."/>
            <person name="Badger J.H."/>
            <person name="Distel D.L."/>
        </authorList>
    </citation>
    <scope>NUCLEOTIDE SEQUENCE [LARGE SCALE GENOMIC DNA]</scope>
    <source>
        <strain evidence="3">ATCC 39867 / T7901</strain>
    </source>
</reference>
<sequence>MVGMLISMLALLACVALHKNLMQVSVQAKSDALLDRQIASALLQMQYELHNAGLGLPTASASDVVVAESGSVSSLYWRYVDGGVYRCRGFREDSYIEADTNITGRRLVELVAPNNCDALVDLTGLAWQAQTILGEFRNQQAALLRFSVAQASCTPYGLGVATDHFQVRVRAASSAELAGGAVTPTEYSYCLTNTHLST</sequence>
<gene>
    <name evidence="2" type="ordered locus">TERTU_4624</name>
</gene>
<dbReference type="KEGG" id="ttu:TERTU_4624"/>
<dbReference type="AlphaFoldDB" id="C5BJY0"/>
<keyword evidence="1" id="KW-0732">Signal</keyword>
<organism evidence="2 3">
    <name type="scientific">Teredinibacter turnerae (strain ATCC 39867 / T7901)</name>
    <dbReference type="NCBI Taxonomy" id="377629"/>
    <lineage>
        <taxon>Bacteria</taxon>
        <taxon>Pseudomonadati</taxon>
        <taxon>Pseudomonadota</taxon>
        <taxon>Gammaproteobacteria</taxon>
        <taxon>Cellvibrionales</taxon>
        <taxon>Cellvibrionaceae</taxon>
        <taxon>Teredinibacter</taxon>
    </lineage>
</organism>
<dbReference type="HOGENOM" id="CLU_1377537_0_0_6"/>
<dbReference type="Proteomes" id="UP000009080">
    <property type="component" value="Chromosome"/>
</dbReference>
<name>C5BJY0_TERTT</name>
<keyword evidence="3" id="KW-1185">Reference proteome</keyword>
<dbReference type="EMBL" id="CP001614">
    <property type="protein sequence ID" value="ACR12705.1"/>
    <property type="molecule type" value="Genomic_DNA"/>
</dbReference>
<feature type="chain" id="PRO_5002946977" evidence="1">
    <location>
        <begin position="19"/>
        <end position="198"/>
    </location>
</feature>